<feature type="compositionally biased region" description="Basic and acidic residues" evidence="2">
    <location>
        <begin position="188"/>
        <end position="197"/>
    </location>
</feature>
<evidence type="ECO:0000256" key="1">
    <source>
        <dbReference type="SAM" id="Coils"/>
    </source>
</evidence>
<dbReference type="OrthoDB" id="10465872at2759"/>
<feature type="region of interest" description="Disordered" evidence="2">
    <location>
        <begin position="185"/>
        <end position="210"/>
    </location>
</feature>
<dbReference type="HOGENOM" id="CLU_1310319_0_0_1"/>
<organism evidence="3 4">
    <name type="scientific">Laccaria amethystina LaAM-08-1</name>
    <dbReference type="NCBI Taxonomy" id="1095629"/>
    <lineage>
        <taxon>Eukaryota</taxon>
        <taxon>Fungi</taxon>
        <taxon>Dikarya</taxon>
        <taxon>Basidiomycota</taxon>
        <taxon>Agaricomycotina</taxon>
        <taxon>Agaricomycetes</taxon>
        <taxon>Agaricomycetidae</taxon>
        <taxon>Agaricales</taxon>
        <taxon>Agaricineae</taxon>
        <taxon>Hydnangiaceae</taxon>
        <taxon>Laccaria</taxon>
    </lineage>
</organism>
<protein>
    <submittedName>
        <fullName evidence="3">Uncharacterized protein</fullName>
    </submittedName>
</protein>
<evidence type="ECO:0000256" key="2">
    <source>
        <dbReference type="SAM" id="MobiDB-lite"/>
    </source>
</evidence>
<gene>
    <name evidence="3" type="ORF">K443DRAFT_123537</name>
</gene>
<proteinExistence type="predicted"/>
<sequence>MVALEPVLLTTLNFIIKLDAARERGEWQMHEDQDREETESTHQEIVRSQHKKITDRLASSSIEKCIASLADIKSAQEAMACVDLVELKYLVGAEENDERLEREIAELQNLVENSWHVRGILAELDAEKELVRKEQKRRMKVEKDATSKSAGIVELGKEVAELRERLSNIKASYKVRANHLTQIIQPEEPDKGPETRGRASLNRSFSIARL</sequence>
<evidence type="ECO:0000313" key="3">
    <source>
        <dbReference type="EMBL" id="KIJ98711.1"/>
    </source>
</evidence>
<evidence type="ECO:0000313" key="4">
    <source>
        <dbReference type="Proteomes" id="UP000054477"/>
    </source>
</evidence>
<feature type="coiled-coil region" evidence="1">
    <location>
        <begin position="90"/>
        <end position="172"/>
    </location>
</feature>
<feature type="compositionally biased region" description="Polar residues" evidence="2">
    <location>
        <begin position="201"/>
        <end position="210"/>
    </location>
</feature>
<dbReference type="EMBL" id="KN838663">
    <property type="protein sequence ID" value="KIJ98711.1"/>
    <property type="molecule type" value="Genomic_DNA"/>
</dbReference>
<reference evidence="3 4" key="1">
    <citation type="submission" date="2014-04" db="EMBL/GenBank/DDBJ databases">
        <authorList>
            <consortium name="DOE Joint Genome Institute"/>
            <person name="Kuo A."/>
            <person name="Kohler A."/>
            <person name="Nagy L.G."/>
            <person name="Floudas D."/>
            <person name="Copeland A."/>
            <person name="Barry K.W."/>
            <person name="Cichocki N."/>
            <person name="Veneault-Fourrey C."/>
            <person name="LaButti K."/>
            <person name="Lindquist E.A."/>
            <person name="Lipzen A."/>
            <person name="Lundell T."/>
            <person name="Morin E."/>
            <person name="Murat C."/>
            <person name="Sun H."/>
            <person name="Tunlid A."/>
            <person name="Henrissat B."/>
            <person name="Grigoriev I.V."/>
            <person name="Hibbett D.S."/>
            <person name="Martin F."/>
            <person name="Nordberg H.P."/>
            <person name="Cantor M.N."/>
            <person name="Hua S.X."/>
        </authorList>
    </citation>
    <scope>NUCLEOTIDE SEQUENCE [LARGE SCALE GENOMIC DNA]</scope>
    <source>
        <strain evidence="3 4">LaAM-08-1</strain>
    </source>
</reference>
<reference evidence="4" key="2">
    <citation type="submission" date="2015-01" db="EMBL/GenBank/DDBJ databases">
        <title>Evolutionary Origins and Diversification of the Mycorrhizal Mutualists.</title>
        <authorList>
            <consortium name="DOE Joint Genome Institute"/>
            <consortium name="Mycorrhizal Genomics Consortium"/>
            <person name="Kohler A."/>
            <person name="Kuo A."/>
            <person name="Nagy L.G."/>
            <person name="Floudas D."/>
            <person name="Copeland A."/>
            <person name="Barry K.W."/>
            <person name="Cichocki N."/>
            <person name="Veneault-Fourrey C."/>
            <person name="LaButti K."/>
            <person name="Lindquist E.A."/>
            <person name="Lipzen A."/>
            <person name="Lundell T."/>
            <person name="Morin E."/>
            <person name="Murat C."/>
            <person name="Riley R."/>
            <person name="Ohm R."/>
            <person name="Sun H."/>
            <person name="Tunlid A."/>
            <person name="Henrissat B."/>
            <person name="Grigoriev I.V."/>
            <person name="Hibbett D.S."/>
            <person name="Martin F."/>
        </authorList>
    </citation>
    <scope>NUCLEOTIDE SEQUENCE [LARGE SCALE GENOMIC DNA]</scope>
    <source>
        <strain evidence="4">LaAM-08-1</strain>
    </source>
</reference>
<keyword evidence="1" id="KW-0175">Coiled coil</keyword>
<keyword evidence="4" id="KW-1185">Reference proteome</keyword>
<name>A0A0C9XME4_9AGAR</name>
<dbReference type="AlphaFoldDB" id="A0A0C9XME4"/>
<feature type="region of interest" description="Disordered" evidence="2">
    <location>
        <begin position="27"/>
        <end position="47"/>
    </location>
</feature>
<dbReference type="Proteomes" id="UP000054477">
    <property type="component" value="Unassembled WGS sequence"/>
</dbReference>
<accession>A0A0C9XME4</accession>